<dbReference type="InterPro" id="IPR035906">
    <property type="entry name" value="MetI-like_sf"/>
</dbReference>
<keyword evidence="10" id="KW-1185">Reference proteome</keyword>
<dbReference type="AlphaFoldDB" id="A0A2V3UJW3"/>
<dbReference type="CDD" id="cd06261">
    <property type="entry name" value="TM_PBP2"/>
    <property type="match status" value="1"/>
</dbReference>
<keyword evidence="2 7" id="KW-0813">Transport</keyword>
<dbReference type="InterPro" id="IPR000515">
    <property type="entry name" value="MetI-like"/>
</dbReference>
<dbReference type="GO" id="GO:0005886">
    <property type="term" value="C:plasma membrane"/>
    <property type="evidence" value="ECO:0007669"/>
    <property type="project" value="UniProtKB-SubCell"/>
</dbReference>
<feature type="transmembrane region" description="Helical" evidence="7">
    <location>
        <begin position="119"/>
        <end position="139"/>
    </location>
</feature>
<dbReference type="EMBL" id="QJJK01000001">
    <property type="protein sequence ID" value="PXW65060.1"/>
    <property type="molecule type" value="Genomic_DNA"/>
</dbReference>
<evidence type="ECO:0000256" key="6">
    <source>
        <dbReference type="ARBA" id="ARBA00023136"/>
    </source>
</evidence>
<proteinExistence type="inferred from homology"/>
<evidence type="ECO:0000256" key="5">
    <source>
        <dbReference type="ARBA" id="ARBA00022989"/>
    </source>
</evidence>
<dbReference type="PROSITE" id="PS50928">
    <property type="entry name" value="ABC_TM1"/>
    <property type="match status" value="1"/>
</dbReference>
<evidence type="ECO:0000256" key="3">
    <source>
        <dbReference type="ARBA" id="ARBA00022475"/>
    </source>
</evidence>
<evidence type="ECO:0000259" key="8">
    <source>
        <dbReference type="PROSITE" id="PS50928"/>
    </source>
</evidence>
<protein>
    <submittedName>
        <fullName evidence="9">Carbohydrate ABC transporter membrane protein 1 (CUT1 family)</fullName>
    </submittedName>
</protein>
<keyword evidence="3" id="KW-1003">Cell membrane</keyword>
<evidence type="ECO:0000256" key="4">
    <source>
        <dbReference type="ARBA" id="ARBA00022692"/>
    </source>
</evidence>
<dbReference type="InterPro" id="IPR051393">
    <property type="entry name" value="ABC_transporter_permease"/>
</dbReference>
<evidence type="ECO:0000313" key="10">
    <source>
        <dbReference type="Proteomes" id="UP000248021"/>
    </source>
</evidence>
<evidence type="ECO:0000256" key="1">
    <source>
        <dbReference type="ARBA" id="ARBA00004651"/>
    </source>
</evidence>
<dbReference type="PANTHER" id="PTHR30193:SF37">
    <property type="entry name" value="INNER MEMBRANE ABC TRANSPORTER PERMEASE PROTEIN YCJO"/>
    <property type="match status" value="1"/>
</dbReference>
<feature type="transmembrane region" description="Helical" evidence="7">
    <location>
        <begin position="167"/>
        <end position="190"/>
    </location>
</feature>
<evidence type="ECO:0000256" key="7">
    <source>
        <dbReference type="RuleBase" id="RU363032"/>
    </source>
</evidence>
<comment type="caution">
    <text evidence="9">The sequence shown here is derived from an EMBL/GenBank/DDBJ whole genome shotgun (WGS) entry which is preliminary data.</text>
</comment>
<reference evidence="9 10" key="1">
    <citation type="submission" date="2018-05" db="EMBL/GenBank/DDBJ databases">
        <title>Genomic Encyclopedia of Type Strains, Phase IV (KMG-IV): sequencing the most valuable type-strain genomes for metagenomic binning, comparative biology and taxonomic classification.</title>
        <authorList>
            <person name="Goeker M."/>
        </authorList>
    </citation>
    <scope>NUCLEOTIDE SEQUENCE [LARGE SCALE GENOMIC DNA]</scope>
    <source>
        <strain evidence="9 10">DSM 6462</strain>
    </source>
</reference>
<name>A0A2V3UJW3_9HYPH</name>
<gene>
    <name evidence="9" type="ORF">C7450_101823</name>
</gene>
<dbReference type="GO" id="GO:0055085">
    <property type="term" value="P:transmembrane transport"/>
    <property type="evidence" value="ECO:0007669"/>
    <property type="project" value="InterPro"/>
</dbReference>
<evidence type="ECO:0000256" key="2">
    <source>
        <dbReference type="ARBA" id="ARBA00022448"/>
    </source>
</evidence>
<feature type="transmembrane region" description="Helical" evidence="7">
    <location>
        <begin position="86"/>
        <end position="107"/>
    </location>
</feature>
<comment type="subcellular location">
    <subcellularLocation>
        <location evidence="1 7">Cell membrane</location>
        <topology evidence="1 7">Multi-pass membrane protein</topology>
    </subcellularLocation>
</comment>
<keyword evidence="6 7" id="KW-0472">Membrane</keyword>
<dbReference type="SUPFAM" id="SSF161098">
    <property type="entry name" value="MetI-like"/>
    <property type="match status" value="1"/>
</dbReference>
<accession>A0A2V3UJW3</accession>
<keyword evidence="4 7" id="KW-0812">Transmembrane</keyword>
<feature type="domain" description="ABC transmembrane type-1" evidence="8">
    <location>
        <begin position="82"/>
        <end position="295"/>
    </location>
</feature>
<dbReference type="Pfam" id="PF00528">
    <property type="entry name" value="BPD_transp_1"/>
    <property type="match status" value="1"/>
</dbReference>
<dbReference type="Proteomes" id="UP000248021">
    <property type="component" value="Unassembled WGS sequence"/>
</dbReference>
<evidence type="ECO:0000313" key="9">
    <source>
        <dbReference type="EMBL" id="PXW65060.1"/>
    </source>
</evidence>
<dbReference type="PANTHER" id="PTHR30193">
    <property type="entry name" value="ABC TRANSPORTER PERMEASE PROTEIN"/>
    <property type="match status" value="1"/>
</dbReference>
<sequence>MMAISTFSNQRALQKYNTRDTISAYALVGPSLVLLICLLIGPSLAVFAISVTNWQFGAQSFSFIGLQNFRELFDDRVFLSSLSNTFIYVAVVVPSVLGLGLFVALAIESRKEFQAFYRAVHFLPVMATLAAMAIAWEALLHPTIGLVTRLAVQLGLGSWNFLHDPRLVLATLCVIGVWQHLGYAMVLFLAGLKAIPSDLYQAAEIDGVDHPLDRLRYVTLPMLGPVIMFLLIVITLKALETFDTVAVLTQGGPENASELLLHTLYVESFQFFRTGYGAAMTVVFLLIVIAIIFLQAKVLDKRVHYS</sequence>
<dbReference type="RefSeq" id="WP_342588486.1">
    <property type="nucleotide sequence ID" value="NZ_JAHBRY010000001.1"/>
</dbReference>
<feature type="transmembrane region" description="Helical" evidence="7">
    <location>
        <begin position="21"/>
        <end position="49"/>
    </location>
</feature>
<feature type="transmembrane region" description="Helical" evidence="7">
    <location>
        <begin position="275"/>
        <end position="294"/>
    </location>
</feature>
<organism evidence="9 10">
    <name type="scientific">Chelatococcus asaccharovorans</name>
    <dbReference type="NCBI Taxonomy" id="28210"/>
    <lineage>
        <taxon>Bacteria</taxon>
        <taxon>Pseudomonadati</taxon>
        <taxon>Pseudomonadota</taxon>
        <taxon>Alphaproteobacteria</taxon>
        <taxon>Hyphomicrobiales</taxon>
        <taxon>Chelatococcaceae</taxon>
        <taxon>Chelatococcus</taxon>
    </lineage>
</organism>
<keyword evidence="5 7" id="KW-1133">Transmembrane helix</keyword>
<comment type="similarity">
    <text evidence="7">Belongs to the binding-protein-dependent transport system permease family.</text>
</comment>
<dbReference type="Gene3D" id="1.10.3720.10">
    <property type="entry name" value="MetI-like"/>
    <property type="match status" value="1"/>
</dbReference>
<feature type="transmembrane region" description="Helical" evidence="7">
    <location>
        <begin position="217"/>
        <end position="239"/>
    </location>
</feature>